<keyword evidence="1" id="KW-0812">Transmembrane</keyword>
<protein>
    <submittedName>
        <fullName evidence="2">Uncharacterized protein</fullName>
    </submittedName>
</protein>
<proteinExistence type="predicted"/>
<sequence length="300" mass="33914">MSKRHNLHGSLIIELLVVCSLVALLLPFLVVALLRMQERHLLIKTYQDQQVIKAAIDAHFQAQWSRLRPASCLIDESLFLIIESGMSPPLRLATRTIDKESDWLRAVDYGLCRGTVRVNGNPLDTSLSCHWKAGDSVRFSSCESYFPGQILSVSAQHSRIELIGGELVEDAIGQSGIIESQDEFYWYISEGKGGQNAFWRTPRESGNSLELWSGIERLSVFPLLDDNLDGRVDALDAGYGQFSLAKVRGLWVEYQYRLHDCKSERDTQLAQDYRSMRGETWRYFSPCQGVGNQIIVLKGL</sequence>
<reference evidence="2 3" key="1">
    <citation type="submission" date="2020-09" db="EMBL/GenBank/DDBJ databases">
        <title>Complete genome sequence of an Arctic sea ice bacterium Marinomonas arctica BSI20414.</title>
        <authorList>
            <person name="Liao L."/>
            <person name="Chen B."/>
        </authorList>
    </citation>
    <scope>NUCLEOTIDE SEQUENCE [LARGE SCALE GENOMIC DNA]</scope>
    <source>
        <strain evidence="2 3">BSI20414</strain>
    </source>
</reference>
<keyword evidence="1" id="KW-0472">Membrane</keyword>
<evidence type="ECO:0000313" key="2">
    <source>
        <dbReference type="EMBL" id="QNT07388.1"/>
    </source>
</evidence>
<accession>A0A7H1JA72</accession>
<dbReference type="Proteomes" id="UP000516370">
    <property type="component" value="Chromosome"/>
</dbReference>
<evidence type="ECO:0000313" key="3">
    <source>
        <dbReference type="Proteomes" id="UP000516370"/>
    </source>
</evidence>
<dbReference type="KEGG" id="mard:IBG28_07160"/>
<evidence type="ECO:0000256" key="1">
    <source>
        <dbReference type="SAM" id="Phobius"/>
    </source>
</evidence>
<gene>
    <name evidence="2" type="ORF">IBG28_07160</name>
</gene>
<dbReference type="AlphaFoldDB" id="A0A7H1JA72"/>
<dbReference type="OrthoDB" id="6104893at2"/>
<dbReference type="EMBL" id="CP061081">
    <property type="protein sequence ID" value="QNT07388.1"/>
    <property type="molecule type" value="Genomic_DNA"/>
</dbReference>
<keyword evidence="1" id="KW-1133">Transmembrane helix</keyword>
<organism evidence="2 3">
    <name type="scientific">Marinomonas arctica</name>
    <dbReference type="NCBI Taxonomy" id="383750"/>
    <lineage>
        <taxon>Bacteria</taxon>
        <taxon>Pseudomonadati</taxon>
        <taxon>Pseudomonadota</taxon>
        <taxon>Gammaproteobacteria</taxon>
        <taxon>Oceanospirillales</taxon>
        <taxon>Oceanospirillaceae</taxon>
        <taxon>Marinomonas</taxon>
    </lineage>
</organism>
<name>A0A7H1JA72_9GAMM</name>
<keyword evidence="3" id="KW-1185">Reference proteome</keyword>
<feature type="transmembrane region" description="Helical" evidence="1">
    <location>
        <begin position="12"/>
        <end position="34"/>
    </location>
</feature>
<dbReference type="RefSeq" id="WP_111606541.1">
    <property type="nucleotide sequence ID" value="NZ_BMLJ01000007.1"/>
</dbReference>